<dbReference type="InterPro" id="IPR009959">
    <property type="entry name" value="Cyclase_SnoaL-like"/>
</dbReference>
<sequence length="162" mass="18309">MNDISTPIDFLKIKLGLLERNLIMTIKNNKYQMKRFTDFINTADSKLAEELIASDAIFYSPGKDDPMIGPLGYLAVIDMMRGGFPDIQWTLEETVAEEEMVAARFTMRGTHLGDFYGFPATNKKIQVQAMNFYKFSEGKIVKEYGQPDLLGLLQQIGAGPKR</sequence>
<dbReference type="PANTHER" id="PTHR38436">
    <property type="entry name" value="POLYKETIDE CYCLASE SNOAL-LIKE DOMAIN"/>
    <property type="match status" value="1"/>
</dbReference>
<dbReference type="InterPro" id="IPR032710">
    <property type="entry name" value="NTF2-like_dom_sf"/>
</dbReference>
<dbReference type="Proteomes" id="UP001597403">
    <property type="component" value="Unassembled WGS sequence"/>
</dbReference>
<dbReference type="Gene3D" id="3.10.450.50">
    <property type="match status" value="1"/>
</dbReference>
<comment type="caution">
    <text evidence="1">The sequence shown here is derived from an EMBL/GenBank/DDBJ whole genome shotgun (WGS) entry which is preliminary data.</text>
</comment>
<organism evidence="1 2">
    <name type="scientific">Paenibacillus nicotianae</name>
    <dbReference type="NCBI Taxonomy" id="1526551"/>
    <lineage>
        <taxon>Bacteria</taxon>
        <taxon>Bacillati</taxon>
        <taxon>Bacillota</taxon>
        <taxon>Bacilli</taxon>
        <taxon>Bacillales</taxon>
        <taxon>Paenibacillaceae</taxon>
        <taxon>Paenibacillus</taxon>
    </lineage>
</organism>
<dbReference type="EMBL" id="JBHUGF010000010">
    <property type="protein sequence ID" value="MFD1990176.1"/>
    <property type="molecule type" value="Genomic_DNA"/>
</dbReference>
<keyword evidence="2" id="KW-1185">Reference proteome</keyword>
<accession>A0ABW4UUS0</accession>
<dbReference type="SUPFAM" id="SSF54427">
    <property type="entry name" value="NTF2-like"/>
    <property type="match status" value="1"/>
</dbReference>
<name>A0ABW4UUS0_9BACL</name>
<reference evidence="2" key="1">
    <citation type="journal article" date="2019" name="Int. J. Syst. Evol. Microbiol.">
        <title>The Global Catalogue of Microorganisms (GCM) 10K type strain sequencing project: providing services to taxonomists for standard genome sequencing and annotation.</title>
        <authorList>
            <consortium name="The Broad Institute Genomics Platform"/>
            <consortium name="The Broad Institute Genome Sequencing Center for Infectious Disease"/>
            <person name="Wu L."/>
            <person name="Ma J."/>
        </authorList>
    </citation>
    <scope>NUCLEOTIDE SEQUENCE [LARGE SCALE GENOMIC DNA]</scope>
    <source>
        <strain evidence="2">CGMCC 1.15067</strain>
    </source>
</reference>
<proteinExistence type="predicted"/>
<dbReference type="Pfam" id="PF07366">
    <property type="entry name" value="SnoaL"/>
    <property type="match status" value="1"/>
</dbReference>
<dbReference type="PANTHER" id="PTHR38436:SF1">
    <property type="entry name" value="ESTER CYCLASE"/>
    <property type="match status" value="1"/>
</dbReference>
<dbReference type="RefSeq" id="WP_379283940.1">
    <property type="nucleotide sequence ID" value="NZ_JBHUGF010000010.1"/>
</dbReference>
<gene>
    <name evidence="1" type="ORF">ACFSGI_09415</name>
</gene>
<protein>
    <submittedName>
        <fullName evidence="1">Ester cyclase</fullName>
    </submittedName>
</protein>
<evidence type="ECO:0000313" key="1">
    <source>
        <dbReference type="EMBL" id="MFD1990176.1"/>
    </source>
</evidence>
<evidence type="ECO:0000313" key="2">
    <source>
        <dbReference type="Proteomes" id="UP001597403"/>
    </source>
</evidence>